<accession>A0ACC1T4R9</accession>
<dbReference type="Proteomes" id="UP001148662">
    <property type="component" value="Unassembled WGS sequence"/>
</dbReference>
<keyword evidence="2" id="KW-1185">Reference proteome</keyword>
<sequence length="269" mass="29920">MLLGSTSTGTAMSRDPPVRNPSPLADSAAAPATPNAINSQSSPVKQTQRAKSRQDVQKSWIVQNTPIDEQFIEKHLSSVPLNSKIAFASLTTEEKDLFSQVVRIDTLEHTLYDPFTDLLTLLSRRIHATLPENVREMKRVVEFIPNARKYMTGHPHASEEKIGTSYAPDCVGVEGLRERFVESRDTHDKPVYRSIAYQEAATLIEELCLQAACQLAALNADASWQASGKLLNKSTLTSFQAGQLRHTWSTWSKKWSKKETPTGLELTVD</sequence>
<protein>
    <submittedName>
        <fullName evidence="1">Uncharacterized protein</fullName>
    </submittedName>
</protein>
<organism evidence="1 2">
    <name type="scientific">Phlebia brevispora</name>
    <dbReference type="NCBI Taxonomy" id="194682"/>
    <lineage>
        <taxon>Eukaryota</taxon>
        <taxon>Fungi</taxon>
        <taxon>Dikarya</taxon>
        <taxon>Basidiomycota</taxon>
        <taxon>Agaricomycotina</taxon>
        <taxon>Agaricomycetes</taxon>
        <taxon>Polyporales</taxon>
        <taxon>Meruliaceae</taxon>
        <taxon>Phlebia</taxon>
    </lineage>
</organism>
<name>A0ACC1T4R9_9APHY</name>
<gene>
    <name evidence="1" type="ORF">NM688_g3844</name>
</gene>
<proteinExistence type="predicted"/>
<comment type="caution">
    <text evidence="1">The sequence shown here is derived from an EMBL/GenBank/DDBJ whole genome shotgun (WGS) entry which is preliminary data.</text>
</comment>
<dbReference type="EMBL" id="JANHOG010000589">
    <property type="protein sequence ID" value="KAJ3553016.1"/>
    <property type="molecule type" value="Genomic_DNA"/>
</dbReference>
<evidence type="ECO:0000313" key="1">
    <source>
        <dbReference type="EMBL" id="KAJ3553016.1"/>
    </source>
</evidence>
<evidence type="ECO:0000313" key="2">
    <source>
        <dbReference type="Proteomes" id="UP001148662"/>
    </source>
</evidence>
<reference evidence="1" key="1">
    <citation type="submission" date="2022-07" db="EMBL/GenBank/DDBJ databases">
        <title>Genome Sequence of Phlebia brevispora.</title>
        <authorList>
            <person name="Buettner E."/>
        </authorList>
    </citation>
    <scope>NUCLEOTIDE SEQUENCE</scope>
    <source>
        <strain evidence="1">MPL23</strain>
    </source>
</reference>